<dbReference type="PANTHER" id="PTHR33116">
    <property type="entry name" value="REVERSE TRANSCRIPTASE ZINC-BINDING DOMAIN-CONTAINING PROTEIN-RELATED-RELATED"/>
    <property type="match status" value="1"/>
</dbReference>
<name>A0A6L2LXK8_TANCI</name>
<evidence type="ECO:0000313" key="4">
    <source>
        <dbReference type="EMBL" id="GEU65074.1"/>
    </source>
</evidence>
<feature type="domain" description="RRM" evidence="2">
    <location>
        <begin position="21"/>
        <end position="103"/>
    </location>
</feature>
<sequence>MGFRHLNSLQSKDDLTARISKSVFVSNFPEGCTFKDLWKVCNDYGTVVDVFIPTKNSKAGKRFAFVRFIKVSNLDRLIENLNTIWIGCFHLFANPVHFERPSKPSLSKHNYASVFEGQPHPGHNVKVGIGSSPAAEKGAWNSPVFSSPALVLDDSCVVQRNFKNYAMGEVKEFSSIGNLRVLLAEEGFMNVKNLLFGSRLCDAQPDFVSRDRLVWVDIEGVPLHAWSRVTFEKICSKWGELVNLEESSDGMFARKRICVKTNLEENILEKFKIIVRRKIFVVRAKEHFVWSPVFKDVKETMYFSEDESEKGDDMNMKNGEANYRQDNFDAESDIDGVSETAFRIQKEDLEFCQTNSVNDKEQHGNEAEFSSDPFNIYSLLNKNKKDVNMSGSDTSLSHPSGFTLEKDNPISNDQEVKMPNEPSPHCHSEGLNSRVMQDASPVVENVIPVGNSKEFGLNKGGLILEVLEGLVKYGHAFHFCLCSSISSGEMILVAREYMVLGDFNEVRFERERMGLVFNSQGAHEFNNFILNSGLVDIHLEGYSYTWVYPSASKMSKLDHFLVSEGLISFFPSMSAICLDKHFSDHRPILLRDMIADYGPTPFRLYHSWFGWEGFDQLVSKVWKSTILNDRNGMVRFVKKLQILKREIRSWAATTKLNRLTKSNEIKSKLRSIGIALDQGGMSDKVLLSRIELLKQLHEEKTSEAQDQIQKAKVQRAIEGDEYSKYFHGVINHKRANLSIKGVMVDGYWVDDPSRVKAEFLNHFSSRFQDQGLSNSRINFIVPTHIKPDQATELEKPLSPVEIRNAVWACGADKSPGPDGFSFDFFRKFWSLIGPDLCVAVEWFFSHCAFTRGCNSTFISFIPKVPDPKFASDYQPISLIGSLYKVVTKILALRLSLVISNLISDVQTAFLPNRQILDGPFILNEVLSWCKVKRFQTMVFKIKGSLSNGMASILVNGSPTSEFQFFRGLKQGDPLAPYLFILVMESFHLSISRAIEAGIFKGINFDQSLTLSHLFYADDAVFIGEWTNEKLRNIMHMLHYFSLSSGMVINLKKSQLIGIGVPCDTVSNAASFLGYSVSKPPCTIKARLSKWKLKTLSIGGRLTLLKSVLGSTPIYSMSLYKVSKSVLNVMESLRRNFFNGVNVDDRKIACVQWNKVLASKKHGGLGVSSFSALNRALLFKWVWRFISQENSLWFCFISTLHGNNILEPSPLHSSIWSSIIKEVNVLKLKGVDLLAHCKLRVGSETRAKFWSDTWIEDSNLGTLFPRLRAVRGGVESHQFEQLQGLIETIILSPAEDRWMWDLNGEGIFKVKDARQFMDDYFLPKSPVATRWEEEDVSHLFFLRDVAIDVSRLIFCWWNVTWSPIGYYLDWLSWFNLIRLGSNVKGLLEGIFCVAWLEVNLDLLGIVDFNTRI</sequence>
<dbReference type="PANTHER" id="PTHR33116:SF78">
    <property type="entry name" value="OS12G0587133 PROTEIN"/>
    <property type="match status" value="1"/>
</dbReference>
<dbReference type="InterPro" id="IPR000504">
    <property type="entry name" value="RRM_dom"/>
</dbReference>
<dbReference type="GO" id="GO:0003964">
    <property type="term" value="F:RNA-directed DNA polymerase activity"/>
    <property type="evidence" value="ECO:0007669"/>
    <property type="project" value="UniProtKB-KW"/>
</dbReference>
<protein>
    <submittedName>
        <fullName evidence="4">RNA-directed DNA polymerase, eukaryota</fullName>
    </submittedName>
</protein>
<evidence type="ECO:0000259" key="3">
    <source>
        <dbReference type="PROSITE" id="PS50878"/>
    </source>
</evidence>
<accession>A0A6L2LXK8</accession>
<dbReference type="EMBL" id="BKCJ010005132">
    <property type="protein sequence ID" value="GEU65074.1"/>
    <property type="molecule type" value="Genomic_DNA"/>
</dbReference>
<dbReference type="Gene3D" id="3.60.10.10">
    <property type="entry name" value="Endonuclease/exonuclease/phosphatase"/>
    <property type="match status" value="1"/>
</dbReference>
<dbReference type="Pfam" id="PF00076">
    <property type="entry name" value="RRM_1"/>
    <property type="match status" value="1"/>
</dbReference>
<dbReference type="InterPro" id="IPR012677">
    <property type="entry name" value="Nucleotide-bd_a/b_plait_sf"/>
</dbReference>
<dbReference type="CDD" id="cd00590">
    <property type="entry name" value="RRM_SF"/>
    <property type="match status" value="1"/>
</dbReference>
<feature type="domain" description="Reverse transcriptase" evidence="3">
    <location>
        <begin position="845"/>
        <end position="1076"/>
    </location>
</feature>
<reference evidence="4" key="1">
    <citation type="journal article" date="2019" name="Sci. Rep.">
        <title>Draft genome of Tanacetum cinerariifolium, the natural source of mosquito coil.</title>
        <authorList>
            <person name="Yamashiro T."/>
            <person name="Shiraishi A."/>
            <person name="Satake H."/>
            <person name="Nakayama K."/>
        </authorList>
    </citation>
    <scope>NUCLEOTIDE SEQUENCE</scope>
</reference>
<dbReference type="Gene3D" id="3.30.70.330">
    <property type="match status" value="1"/>
</dbReference>
<dbReference type="InterPro" id="IPR000477">
    <property type="entry name" value="RT_dom"/>
</dbReference>
<dbReference type="Pfam" id="PF00078">
    <property type="entry name" value="RVT_1"/>
    <property type="match status" value="1"/>
</dbReference>
<dbReference type="SUPFAM" id="SSF56219">
    <property type="entry name" value="DNase I-like"/>
    <property type="match status" value="1"/>
</dbReference>
<dbReference type="SMART" id="SM00360">
    <property type="entry name" value="RRM"/>
    <property type="match status" value="1"/>
</dbReference>
<dbReference type="PROSITE" id="PS50102">
    <property type="entry name" value="RRM"/>
    <property type="match status" value="1"/>
</dbReference>
<dbReference type="SUPFAM" id="SSF54928">
    <property type="entry name" value="RNA-binding domain, RBD"/>
    <property type="match status" value="1"/>
</dbReference>
<evidence type="ECO:0000259" key="2">
    <source>
        <dbReference type="PROSITE" id="PS50102"/>
    </source>
</evidence>
<dbReference type="SUPFAM" id="SSF56672">
    <property type="entry name" value="DNA/RNA polymerases"/>
    <property type="match status" value="1"/>
</dbReference>
<keyword evidence="4" id="KW-0808">Transferase</keyword>
<dbReference type="InterPro" id="IPR043502">
    <property type="entry name" value="DNA/RNA_pol_sf"/>
</dbReference>
<dbReference type="InterPro" id="IPR035979">
    <property type="entry name" value="RBD_domain_sf"/>
</dbReference>
<comment type="caution">
    <text evidence="4">The sequence shown here is derived from an EMBL/GenBank/DDBJ whole genome shotgun (WGS) entry which is preliminary data.</text>
</comment>
<gene>
    <name evidence="4" type="ORF">Tci_037052</name>
</gene>
<evidence type="ECO:0000256" key="1">
    <source>
        <dbReference type="PROSITE-ProRule" id="PRU00176"/>
    </source>
</evidence>
<dbReference type="CDD" id="cd01650">
    <property type="entry name" value="RT_nLTR_like"/>
    <property type="match status" value="1"/>
</dbReference>
<organism evidence="4">
    <name type="scientific">Tanacetum cinerariifolium</name>
    <name type="common">Dalmatian daisy</name>
    <name type="synonym">Chrysanthemum cinerariifolium</name>
    <dbReference type="NCBI Taxonomy" id="118510"/>
    <lineage>
        <taxon>Eukaryota</taxon>
        <taxon>Viridiplantae</taxon>
        <taxon>Streptophyta</taxon>
        <taxon>Embryophyta</taxon>
        <taxon>Tracheophyta</taxon>
        <taxon>Spermatophyta</taxon>
        <taxon>Magnoliopsida</taxon>
        <taxon>eudicotyledons</taxon>
        <taxon>Gunneridae</taxon>
        <taxon>Pentapetalae</taxon>
        <taxon>asterids</taxon>
        <taxon>campanulids</taxon>
        <taxon>Asterales</taxon>
        <taxon>Asteraceae</taxon>
        <taxon>Asteroideae</taxon>
        <taxon>Anthemideae</taxon>
        <taxon>Anthemidinae</taxon>
        <taxon>Tanacetum</taxon>
    </lineage>
</organism>
<keyword evidence="1" id="KW-0694">RNA-binding</keyword>
<dbReference type="GO" id="GO:0003723">
    <property type="term" value="F:RNA binding"/>
    <property type="evidence" value="ECO:0007669"/>
    <property type="project" value="UniProtKB-UniRule"/>
</dbReference>
<keyword evidence="4" id="KW-0548">Nucleotidyltransferase</keyword>
<dbReference type="InterPro" id="IPR036691">
    <property type="entry name" value="Endo/exonu/phosph_ase_sf"/>
</dbReference>
<proteinExistence type="predicted"/>
<keyword evidence="4" id="KW-0695">RNA-directed DNA polymerase</keyword>
<dbReference type="PROSITE" id="PS50878">
    <property type="entry name" value="RT_POL"/>
    <property type="match status" value="1"/>
</dbReference>